<sequence>MKQISWQDLKTVIKDGDVIGLAALEVANLPAEILLAILSQHDEQQTPNDLTFVMANDINSRGLAPDLDDFVSRGMVNTVIMSILTGSPKTAQAIKSNDIKAYFLPQGIIATHYRQNNNLFPGVISKIGLNTHVDPRYSGGKVNNRTVDDLVSLITINDEAYLHYQFPNIDVAILRGTYADNRGNIYLTQEAYISESYDVALNTKANNGTVIVQVKARVDEHQQNAKDVAIPGSLVDYIYITTQDQYHRQVVQTHYLPALSGQERVDRIPESPLPFNSRKTILRRAAQFLSTGDTVSIGYGINNELTNLLYEEHVAHQIQPILDIGIFGGFIGSGQRFGMNYNADVRMSQDQAWDFIYNHGVSVAYLSFAEVDQHGNVNVSYFNNRINGCGGFIDISQSVDKIIFSGTLVAGSQVDCQNHQLVVSKEGHHKKFIEQVTHIDFNANYAKQLHQEVYFVTDRAVFQLTDDGLMLIEIAPGLDIEQDILQQMAFKPLIADNVTLIDPTIYQEHWGQLQQSIQQV</sequence>
<protein>
    <submittedName>
        <fullName evidence="4">Putative acyl-CoA transferase FadX</fullName>
    </submittedName>
</protein>
<evidence type="ECO:0000313" key="4">
    <source>
        <dbReference type="EMBL" id="EHJ08058.1"/>
    </source>
</evidence>
<keyword evidence="5" id="KW-1185">Reference proteome</keyword>
<evidence type="ECO:0000313" key="5">
    <source>
        <dbReference type="Proteomes" id="UP000005413"/>
    </source>
</evidence>
<dbReference type="RefSeq" id="WP_002463827.1">
    <property type="nucleotide sequence ID" value="NZ_AEUN01000401.1"/>
</dbReference>
<comment type="caution">
    <text evidence="4">The sequence shown here is derived from an EMBL/GenBank/DDBJ whole genome shotgun (WGS) entry which is preliminary data.</text>
</comment>
<dbReference type="InterPro" id="IPR014388">
    <property type="entry name" value="3-oxoacid_CoA-transferase"/>
</dbReference>
<dbReference type="SMART" id="SM00882">
    <property type="entry name" value="CoA_trans"/>
    <property type="match status" value="1"/>
</dbReference>
<dbReference type="InterPro" id="IPR004165">
    <property type="entry name" value="CoA_trans_fam_I"/>
</dbReference>
<dbReference type="PANTHER" id="PTHR43293:SF1">
    <property type="entry name" value="ACETATE COA-TRANSFERASE YDIF"/>
    <property type="match status" value="1"/>
</dbReference>
<dbReference type="EMBL" id="AEUN01000401">
    <property type="protein sequence ID" value="EHJ08058.1"/>
    <property type="molecule type" value="Genomic_DNA"/>
</dbReference>
<evidence type="ECO:0000256" key="2">
    <source>
        <dbReference type="ARBA" id="ARBA00022679"/>
    </source>
</evidence>
<keyword evidence="2 3" id="KW-0808">Transferase</keyword>
<proteinExistence type="inferred from homology"/>
<comment type="similarity">
    <text evidence="1 3">Belongs to the 3-oxoacid CoA-transferase family.</text>
</comment>
<evidence type="ECO:0000256" key="1">
    <source>
        <dbReference type="ARBA" id="ARBA00007154"/>
    </source>
</evidence>
<evidence type="ECO:0000256" key="3">
    <source>
        <dbReference type="PIRNR" id="PIRNR000858"/>
    </source>
</evidence>
<dbReference type="Proteomes" id="UP000005413">
    <property type="component" value="Unassembled WGS sequence"/>
</dbReference>
<dbReference type="AlphaFoldDB" id="G5JIG7"/>
<dbReference type="PIRSF" id="PIRSF000858">
    <property type="entry name" value="SCOT-t"/>
    <property type="match status" value="1"/>
</dbReference>
<dbReference type="Pfam" id="PF01144">
    <property type="entry name" value="CoA_trans"/>
    <property type="match status" value="1"/>
</dbReference>
<gene>
    <name evidence="4" type="ORF">SS7213T_06266</name>
</gene>
<reference evidence="4 5" key="1">
    <citation type="journal article" date="2012" name="BMC Genomics">
        <title>Comparative genomic analysis of the genus Staphylococcus including Staphylococcus aureus and its newly described sister species Staphylococcus simiae.</title>
        <authorList>
            <person name="Suzuki H."/>
            <person name="Lefebure T."/>
            <person name="Pavinski Bitar P."/>
            <person name="Stanhope M.J."/>
        </authorList>
    </citation>
    <scope>NUCLEOTIDE SEQUENCE [LARGE SCALE GENOMIC DNA]</scope>
    <source>
        <strain evidence="4 5">CCM 7213</strain>
    </source>
</reference>
<dbReference type="PANTHER" id="PTHR43293">
    <property type="entry name" value="ACETATE COA-TRANSFERASE YDIF"/>
    <property type="match status" value="1"/>
</dbReference>
<accession>G5JIG7</accession>
<dbReference type="OrthoDB" id="9805230at2"/>
<dbReference type="GO" id="GO:0008410">
    <property type="term" value="F:CoA-transferase activity"/>
    <property type="evidence" value="ECO:0007669"/>
    <property type="project" value="InterPro"/>
</dbReference>
<name>G5JIG7_9STAP</name>
<dbReference type="SUPFAM" id="SSF100950">
    <property type="entry name" value="NagB/RpiA/CoA transferase-like"/>
    <property type="match status" value="2"/>
</dbReference>
<dbReference type="Gene3D" id="3.40.1080.10">
    <property type="entry name" value="Glutaconate Coenzyme A-transferase"/>
    <property type="match status" value="2"/>
</dbReference>
<dbReference type="PATRIC" id="fig|911238.3.peg.1061"/>
<organism evidence="4 5">
    <name type="scientific">Staphylococcus simiae CCM 7213 = CCUG 51256</name>
    <dbReference type="NCBI Taxonomy" id="911238"/>
    <lineage>
        <taxon>Bacteria</taxon>
        <taxon>Bacillati</taxon>
        <taxon>Bacillota</taxon>
        <taxon>Bacilli</taxon>
        <taxon>Bacillales</taxon>
        <taxon>Staphylococcaceae</taxon>
        <taxon>Staphylococcus</taxon>
    </lineage>
</organism>
<dbReference type="InterPro" id="IPR037171">
    <property type="entry name" value="NagB/RpiA_transferase-like"/>
</dbReference>
<dbReference type="GO" id="GO:0046952">
    <property type="term" value="P:ketone body catabolic process"/>
    <property type="evidence" value="ECO:0007669"/>
    <property type="project" value="InterPro"/>
</dbReference>